<dbReference type="PANTHER" id="PTHR14679">
    <property type="entry name" value="GEM-ASSOCIATED PROTEIN 7"/>
    <property type="match status" value="1"/>
</dbReference>
<proteinExistence type="predicted"/>
<dbReference type="InterPro" id="IPR020338">
    <property type="entry name" value="SMN_gemin7"/>
</dbReference>
<dbReference type="Proteomes" id="UP001152795">
    <property type="component" value="Unassembled WGS sequence"/>
</dbReference>
<dbReference type="Pfam" id="PF11095">
    <property type="entry name" value="Gemin7"/>
    <property type="match status" value="1"/>
</dbReference>
<feature type="non-terminal residue" evidence="1">
    <location>
        <position position="106"/>
    </location>
</feature>
<name>A0A6S7K128_PARCT</name>
<comment type="caution">
    <text evidence="1">The sequence shown here is derived from an EMBL/GenBank/DDBJ whole genome shotgun (WGS) entry which is preliminary data.</text>
</comment>
<evidence type="ECO:0000313" key="2">
    <source>
        <dbReference type="Proteomes" id="UP001152795"/>
    </source>
</evidence>
<accession>A0A6S7K128</accession>
<evidence type="ECO:0000313" key="1">
    <source>
        <dbReference type="EMBL" id="CAB4022152.1"/>
    </source>
</evidence>
<gene>
    <name evidence="1" type="ORF">PACLA_8A012920</name>
</gene>
<dbReference type="AlphaFoldDB" id="A0A6S7K128"/>
<dbReference type="GO" id="GO:0034719">
    <property type="term" value="C:SMN-Sm protein complex"/>
    <property type="evidence" value="ECO:0007669"/>
    <property type="project" value="InterPro"/>
</dbReference>
<dbReference type="EMBL" id="CACRXK020011833">
    <property type="protein sequence ID" value="CAB4022152.1"/>
    <property type="molecule type" value="Genomic_DNA"/>
</dbReference>
<dbReference type="Gene3D" id="2.30.30.100">
    <property type="match status" value="1"/>
</dbReference>
<dbReference type="OrthoDB" id="70763at2759"/>
<keyword evidence="2" id="KW-1185">Reference proteome</keyword>
<sequence length="106" mass="11786">MADSKESSNSLVINGENEANEGNVQYSRAFLRERFLRALFAVSNKPSTFRMYEKTVVCATFRSTDIETTAFQVSNLVTPMGVLPEALIRTSDVLTITVATNCEEQI</sequence>
<organism evidence="1 2">
    <name type="scientific">Paramuricea clavata</name>
    <name type="common">Red gorgonian</name>
    <name type="synonym">Violescent sea-whip</name>
    <dbReference type="NCBI Taxonomy" id="317549"/>
    <lineage>
        <taxon>Eukaryota</taxon>
        <taxon>Metazoa</taxon>
        <taxon>Cnidaria</taxon>
        <taxon>Anthozoa</taxon>
        <taxon>Octocorallia</taxon>
        <taxon>Malacalcyonacea</taxon>
        <taxon>Plexauridae</taxon>
        <taxon>Paramuricea</taxon>
    </lineage>
</organism>
<reference evidence="1" key="1">
    <citation type="submission" date="2020-04" db="EMBL/GenBank/DDBJ databases">
        <authorList>
            <person name="Alioto T."/>
            <person name="Alioto T."/>
            <person name="Gomez Garrido J."/>
        </authorList>
    </citation>
    <scope>NUCLEOTIDE SEQUENCE</scope>
    <source>
        <strain evidence="1">A484AB</strain>
    </source>
</reference>
<protein>
    <submittedName>
        <fullName evidence="1">Uncharacterized protein</fullName>
    </submittedName>
</protein>
<dbReference type="PANTHER" id="PTHR14679:SF1">
    <property type="entry name" value="GEM-ASSOCIATED PROTEIN 7"/>
    <property type="match status" value="1"/>
</dbReference>
<dbReference type="GO" id="GO:0000387">
    <property type="term" value="P:spliceosomal snRNP assembly"/>
    <property type="evidence" value="ECO:0007669"/>
    <property type="project" value="TreeGrafter"/>
</dbReference>